<name>A0A9P6LYM9_MORAP</name>
<proteinExistence type="predicted"/>
<protein>
    <submittedName>
        <fullName evidence="2">Uncharacterized protein</fullName>
    </submittedName>
</protein>
<feature type="signal peptide" evidence="1">
    <location>
        <begin position="1"/>
        <end position="24"/>
    </location>
</feature>
<sequence>MRPILLPLIAASLFAFSVVAVVVAAEPTNQVPFVDQIQKNADNVRTRQPVGTIYAYWPNKKDEDPSTRIIEIAGDDGRIQPYRAIYKDPQNNAYDLSDPEETYAGLVASDDQFKASNAYGIAPEFAANSMDAHILFSVYLDGEDKPVYTLPGREVPSSWRDMRTYHQVTSRRMIEQVDPSTPGYEEIKDPGAAMAQQLLNSIAMQGPGALESVKTNPVYVKALDAAYEMSRKYEQTMAEMDAKVEAEEAGR</sequence>
<gene>
    <name evidence="2" type="ORF">BGZ70_000531</name>
</gene>
<dbReference type="Proteomes" id="UP000738359">
    <property type="component" value="Unassembled WGS sequence"/>
</dbReference>
<reference evidence="2" key="1">
    <citation type="journal article" date="2020" name="Fungal Divers.">
        <title>Resolving the Mortierellaceae phylogeny through synthesis of multi-gene phylogenetics and phylogenomics.</title>
        <authorList>
            <person name="Vandepol N."/>
            <person name="Liber J."/>
            <person name="Desiro A."/>
            <person name="Na H."/>
            <person name="Kennedy M."/>
            <person name="Barry K."/>
            <person name="Grigoriev I.V."/>
            <person name="Miller A.N."/>
            <person name="O'Donnell K."/>
            <person name="Stajich J.E."/>
            <person name="Bonito G."/>
        </authorList>
    </citation>
    <scope>NUCLEOTIDE SEQUENCE</scope>
    <source>
        <strain evidence="2">CK1249</strain>
    </source>
</reference>
<keyword evidence="3" id="KW-1185">Reference proteome</keyword>
<dbReference type="OrthoDB" id="2385577at2759"/>
<dbReference type="AlphaFoldDB" id="A0A9P6LYM9"/>
<organism evidence="2 3">
    <name type="scientific">Mortierella alpina</name>
    <name type="common">Oleaginous fungus</name>
    <name type="synonym">Mortierella renispora</name>
    <dbReference type="NCBI Taxonomy" id="64518"/>
    <lineage>
        <taxon>Eukaryota</taxon>
        <taxon>Fungi</taxon>
        <taxon>Fungi incertae sedis</taxon>
        <taxon>Mucoromycota</taxon>
        <taxon>Mortierellomycotina</taxon>
        <taxon>Mortierellomycetes</taxon>
        <taxon>Mortierellales</taxon>
        <taxon>Mortierellaceae</taxon>
        <taxon>Mortierella</taxon>
    </lineage>
</organism>
<evidence type="ECO:0000256" key="1">
    <source>
        <dbReference type="SAM" id="SignalP"/>
    </source>
</evidence>
<keyword evidence="1" id="KW-0732">Signal</keyword>
<dbReference type="EMBL" id="JAAAHY010001100">
    <property type="protein sequence ID" value="KAF9952723.1"/>
    <property type="molecule type" value="Genomic_DNA"/>
</dbReference>
<comment type="caution">
    <text evidence="2">The sequence shown here is derived from an EMBL/GenBank/DDBJ whole genome shotgun (WGS) entry which is preliminary data.</text>
</comment>
<feature type="chain" id="PRO_5040292806" evidence="1">
    <location>
        <begin position="25"/>
        <end position="251"/>
    </location>
</feature>
<evidence type="ECO:0000313" key="3">
    <source>
        <dbReference type="Proteomes" id="UP000738359"/>
    </source>
</evidence>
<accession>A0A9P6LYM9</accession>
<evidence type="ECO:0000313" key="2">
    <source>
        <dbReference type="EMBL" id="KAF9952723.1"/>
    </source>
</evidence>